<dbReference type="InterPro" id="IPR052698">
    <property type="entry name" value="MoCofactor_Util/Proc"/>
</dbReference>
<evidence type="ECO:0000259" key="2">
    <source>
        <dbReference type="Pfam" id="PF13478"/>
    </source>
</evidence>
<organism evidence="3 4">
    <name type="scientific">Spiribacter pallidus</name>
    <dbReference type="NCBI Taxonomy" id="1987936"/>
    <lineage>
        <taxon>Bacteria</taxon>
        <taxon>Pseudomonadati</taxon>
        <taxon>Pseudomonadota</taxon>
        <taxon>Gammaproteobacteria</taxon>
        <taxon>Chromatiales</taxon>
        <taxon>Ectothiorhodospiraceae</taxon>
        <taxon>Spiribacter</taxon>
    </lineage>
</organism>
<protein>
    <submittedName>
        <fullName evidence="3">Xanthine dehydrogenase accessory protein XdhC</fullName>
    </submittedName>
</protein>
<dbReference type="EMBL" id="JBAKFM010000004">
    <property type="protein sequence ID" value="MEX0469866.1"/>
    <property type="molecule type" value="Genomic_DNA"/>
</dbReference>
<evidence type="ECO:0000259" key="1">
    <source>
        <dbReference type="Pfam" id="PF02625"/>
    </source>
</evidence>
<evidence type="ECO:0000313" key="3">
    <source>
        <dbReference type="EMBL" id="MEX0469866.1"/>
    </source>
</evidence>
<dbReference type="InterPro" id="IPR014308">
    <property type="entry name" value="Xanthine_DH_XdhC"/>
</dbReference>
<keyword evidence="4" id="KW-1185">Reference proteome</keyword>
<feature type="domain" description="XdhC Rossmann" evidence="2">
    <location>
        <begin position="110"/>
        <end position="251"/>
    </location>
</feature>
<dbReference type="PANTHER" id="PTHR30388">
    <property type="entry name" value="ALDEHYDE OXIDOREDUCTASE MOLYBDENUM COFACTOR ASSEMBLY PROTEIN"/>
    <property type="match status" value="1"/>
</dbReference>
<dbReference type="Pfam" id="PF13478">
    <property type="entry name" value="XdhC_C"/>
    <property type="match status" value="1"/>
</dbReference>
<sequence length="277" mass="29866">MKATMTWHQALQACKDADQPFVLATVLSAAGSTPRDTDAKMVITATDQYDTVGGGRLEHEIITRARRRLESGEQGPAIEKFALGSQLGQCCGGSVSILLESFGASHFNIALFGAGHVATALATILGQLPYRVEWVDSRVDLFPDSLPDNVHPRPAKDPVGWISQIRSGAHVRVMTHDHDLDFRLIHAALHRADLGSVGVIGSETKARRFRRRLEQTGVEPATINQLICPIGLAQVPGKRPMEVAVSIAGELIASANEDQVDAGWRGLDKQTLKEGLG</sequence>
<gene>
    <name evidence="3" type="primary">xdhC</name>
    <name evidence="3" type="ORF">V6X73_09025</name>
</gene>
<dbReference type="Gene3D" id="3.40.50.720">
    <property type="entry name" value="NAD(P)-binding Rossmann-like Domain"/>
    <property type="match status" value="1"/>
</dbReference>
<comment type="caution">
    <text evidence="3">The sequence shown here is derived from an EMBL/GenBank/DDBJ whole genome shotgun (WGS) entry which is preliminary data.</text>
</comment>
<dbReference type="Pfam" id="PF02625">
    <property type="entry name" value="XdhC_CoxI"/>
    <property type="match status" value="1"/>
</dbReference>
<accession>A0ABV3TEX7</accession>
<dbReference type="Proteomes" id="UP001556709">
    <property type="component" value="Unassembled WGS sequence"/>
</dbReference>
<proteinExistence type="predicted"/>
<dbReference type="NCBIfam" id="TIGR02964">
    <property type="entry name" value="xanthine_xdhC"/>
    <property type="match status" value="1"/>
</dbReference>
<evidence type="ECO:0000313" key="4">
    <source>
        <dbReference type="Proteomes" id="UP001556709"/>
    </source>
</evidence>
<name>A0ABV3TEX7_9GAMM</name>
<dbReference type="RefSeq" id="WP_367959606.1">
    <property type="nucleotide sequence ID" value="NZ_JBAKFK010000004.1"/>
</dbReference>
<reference evidence="3 4" key="1">
    <citation type="submission" date="2024-02" db="EMBL/GenBank/DDBJ databases">
        <title>New especies of Spiribacter isolated from saline water.</title>
        <authorList>
            <person name="Leon M.J."/>
            <person name="De La Haba R."/>
            <person name="Sanchez-Porro C."/>
            <person name="Ventosa A."/>
        </authorList>
    </citation>
    <scope>NUCLEOTIDE SEQUENCE [LARGE SCALE GENOMIC DNA]</scope>
    <source>
        <strain evidence="4">ag22IC6-390</strain>
    </source>
</reference>
<dbReference type="InterPro" id="IPR027051">
    <property type="entry name" value="XdhC_Rossmann_dom"/>
</dbReference>
<dbReference type="PANTHER" id="PTHR30388:SF6">
    <property type="entry name" value="XANTHINE DEHYDROGENASE SUBUNIT A-RELATED"/>
    <property type="match status" value="1"/>
</dbReference>
<dbReference type="InterPro" id="IPR003777">
    <property type="entry name" value="XdhC_CoxI"/>
</dbReference>
<feature type="domain" description="XdhC- CoxI" evidence="1">
    <location>
        <begin position="16"/>
        <end position="75"/>
    </location>
</feature>